<keyword evidence="5 6" id="KW-0472">Membrane</keyword>
<dbReference type="Pfam" id="PF13520">
    <property type="entry name" value="AA_permease_2"/>
    <property type="match status" value="1"/>
</dbReference>
<feature type="transmembrane region" description="Helical" evidence="6">
    <location>
        <begin position="315"/>
        <end position="341"/>
    </location>
</feature>
<dbReference type="PIRSF" id="PIRSF006060">
    <property type="entry name" value="AA_transporter"/>
    <property type="match status" value="1"/>
</dbReference>
<dbReference type="RefSeq" id="WP_163098061.1">
    <property type="nucleotide sequence ID" value="NZ_CP127523.1"/>
</dbReference>
<comment type="caution">
    <text evidence="7">The sequence shown here is derived from an EMBL/GenBank/DDBJ whole genome shotgun (WGS) entry which is preliminary data.</text>
</comment>
<feature type="transmembrane region" description="Helical" evidence="6">
    <location>
        <begin position="272"/>
        <end position="295"/>
    </location>
</feature>
<dbReference type="EMBL" id="WNJL01000035">
    <property type="protein sequence ID" value="NDU42817.1"/>
    <property type="molecule type" value="Genomic_DNA"/>
</dbReference>
<protein>
    <submittedName>
        <fullName evidence="7">Amino acid permease</fullName>
    </submittedName>
</protein>
<feature type="transmembrane region" description="Helical" evidence="6">
    <location>
        <begin position="435"/>
        <end position="455"/>
    </location>
</feature>
<feature type="transmembrane region" description="Helical" evidence="6">
    <location>
        <begin position="159"/>
        <end position="179"/>
    </location>
</feature>
<proteinExistence type="predicted"/>
<keyword evidence="3 6" id="KW-0812">Transmembrane</keyword>
<evidence type="ECO:0000256" key="2">
    <source>
        <dbReference type="ARBA" id="ARBA00022475"/>
    </source>
</evidence>
<comment type="subcellular location">
    <subcellularLocation>
        <location evidence="1">Cell membrane</location>
        <topology evidence="1">Multi-pass membrane protein</topology>
    </subcellularLocation>
</comment>
<evidence type="ECO:0000256" key="1">
    <source>
        <dbReference type="ARBA" id="ARBA00004651"/>
    </source>
</evidence>
<keyword evidence="4 6" id="KW-1133">Transmembrane helix</keyword>
<sequence length="537" mass="58105">MNAEIASVSMAGEQLVAKGLSRKISWLGAFWIASGVPAYVLFSLAELPSTAGNIAWLIWIAIVLFGTIHAFTYAEISGLFPHKSGGSALYGAIAWIPYAKIIGPIMAWVYWLGWTPIITIGCSLAAGYSLETLFPASSIVNTWSFTIINLSSLSPGLSLRVNSVYVLGSFFMLISYFIQRGGVFRTYKTQMMLGVAGLTPLILISLVPLFSGTVDLSRLYPFTPVGSNGWDGFALTSIVGALFLAAYSAYGMEAAAVYTRELSNPKKDTLKAIIFTSIVCLLVYGALPLVFQGYLGMKGILAPGVSSGLGVGDVLADMVGGGIVIKYLIIFALIMTLMLGVQTTMAGSSRALFQASRDGWLPKFLGHINKSRVPTYAMTTDLIFNFLLLSVSNYIYLLVISNVCYITFHYLAVNSAWIHRIDRPNVNRPYKMPKGVFISGIIIGFIDAFLIGMGTDVFGPGALWVGLAVVFSVIPLFIYRHYIVDKGVFPKEYADDIPVDHDHDAGFTKRAGILPYAALASAIIIMLIGYNLGVYTA</sequence>
<reference evidence="7" key="1">
    <citation type="submission" date="2019-11" db="EMBL/GenBank/DDBJ databases">
        <title>Acidithiobacillus ferrianus sp. nov.: a facultatively anaerobic and extremely acidophilic chemolithoautotroph.</title>
        <authorList>
            <person name="Norris P.R."/>
            <person name="Falagan C."/>
            <person name="Moya-Beltran A."/>
            <person name="Castro M."/>
            <person name="Quatrini R."/>
            <person name="Johnson D.B."/>
        </authorList>
    </citation>
    <scope>NUCLEOTIDE SEQUENCE [LARGE SCALE GENOMIC DNA]</scope>
    <source>
        <strain evidence="7">MG</strain>
    </source>
</reference>
<feature type="transmembrane region" description="Helical" evidence="6">
    <location>
        <begin position="461"/>
        <end position="479"/>
    </location>
</feature>
<evidence type="ECO:0000256" key="4">
    <source>
        <dbReference type="ARBA" id="ARBA00022989"/>
    </source>
</evidence>
<evidence type="ECO:0000256" key="3">
    <source>
        <dbReference type="ARBA" id="ARBA00022692"/>
    </source>
</evidence>
<keyword evidence="2" id="KW-1003">Cell membrane</keyword>
<gene>
    <name evidence="7" type="ORF">GL267_09245</name>
</gene>
<dbReference type="GO" id="GO:0022857">
    <property type="term" value="F:transmembrane transporter activity"/>
    <property type="evidence" value="ECO:0007669"/>
    <property type="project" value="InterPro"/>
</dbReference>
<evidence type="ECO:0000313" key="7">
    <source>
        <dbReference type="EMBL" id="NDU42817.1"/>
    </source>
</evidence>
<dbReference type="InterPro" id="IPR050367">
    <property type="entry name" value="APC_superfamily"/>
</dbReference>
<dbReference type="InterPro" id="IPR002293">
    <property type="entry name" value="AA/rel_permease1"/>
</dbReference>
<evidence type="ECO:0000256" key="5">
    <source>
        <dbReference type="ARBA" id="ARBA00023136"/>
    </source>
</evidence>
<accession>A0A845UAM3</accession>
<feature type="transmembrane region" description="Helical" evidence="6">
    <location>
        <begin position="24"/>
        <end position="42"/>
    </location>
</feature>
<evidence type="ECO:0000256" key="6">
    <source>
        <dbReference type="SAM" id="Phobius"/>
    </source>
</evidence>
<feature type="transmembrane region" description="Helical" evidence="6">
    <location>
        <begin position="54"/>
        <end position="76"/>
    </location>
</feature>
<name>A0A845UAM3_9PROT</name>
<feature type="transmembrane region" description="Helical" evidence="6">
    <location>
        <begin position="88"/>
        <end position="111"/>
    </location>
</feature>
<dbReference type="Gene3D" id="1.20.1740.10">
    <property type="entry name" value="Amino acid/polyamine transporter I"/>
    <property type="match status" value="1"/>
</dbReference>
<dbReference type="PANTHER" id="PTHR42770">
    <property type="entry name" value="AMINO ACID TRANSPORTER-RELATED"/>
    <property type="match status" value="1"/>
</dbReference>
<dbReference type="GO" id="GO:0005886">
    <property type="term" value="C:plasma membrane"/>
    <property type="evidence" value="ECO:0007669"/>
    <property type="project" value="UniProtKB-SubCell"/>
</dbReference>
<dbReference type="PANTHER" id="PTHR42770:SF7">
    <property type="entry name" value="MEMBRANE PROTEIN"/>
    <property type="match status" value="1"/>
</dbReference>
<feature type="transmembrane region" description="Helical" evidence="6">
    <location>
        <begin position="232"/>
        <end position="251"/>
    </location>
</feature>
<dbReference type="AlphaFoldDB" id="A0A845UAM3"/>
<feature type="transmembrane region" description="Helical" evidence="6">
    <location>
        <begin position="395"/>
        <end position="414"/>
    </location>
</feature>
<feature type="transmembrane region" description="Helical" evidence="6">
    <location>
        <begin position="191"/>
        <end position="212"/>
    </location>
</feature>
<feature type="transmembrane region" description="Helical" evidence="6">
    <location>
        <begin position="513"/>
        <end position="532"/>
    </location>
</feature>
<organism evidence="7">
    <name type="scientific">Acidithiobacillus ferrianus</name>
    <dbReference type="NCBI Taxonomy" id="2678518"/>
    <lineage>
        <taxon>Bacteria</taxon>
        <taxon>Pseudomonadati</taxon>
        <taxon>Pseudomonadota</taxon>
        <taxon>Acidithiobacillia</taxon>
        <taxon>Acidithiobacillales</taxon>
        <taxon>Acidithiobacillaceae</taxon>
        <taxon>Acidithiobacillus</taxon>
    </lineage>
</organism>